<dbReference type="SUPFAM" id="SSF51556">
    <property type="entry name" value="Metallo-dependent hydrolases"/>
    <property type="match status" value="1"/>
</dbReference>
<comment type="caution">
    <text evidence="2">The sequence shown here is derived from an EMBL/GenBank/DDBJ whole genome shotgun (WGS) entry which is preliminary data.</text>
</comment>
<dbReference type="AlphaFoldDB" id="A0A5R9QED2"/>
<dbReference type="PANTHER" id="PTHR43135:SF3">
    <property type="entry name" value="ALPHA-D-RIBOSE 1-METHYLPHOSPHONATE 5-TRIPHOSPHATE DIPHOSPHATASE"/>
    <property type="match status" value="1"/>
</dbReference>
<organism evidence="2 3">
    <name type="scientific">Stutzerimonas nosocomialis</name>
    <dbReference type="NCBI Taxonomy" id="1056496"/>
    <lineage>
        <taxon>Bacteria</taxon>
        <taxon>Pseudomonadati</taxon>
        <taxon>Pseudomonadota</taxon>
        <taxon>Gammaproteobacteria</taxon>
        <taxon>Pseudomonadales</taxon>
        <taxon>Pseudomonadaceae</taxon>
        <taxon>Stutzerimonas</taxon>
    </lineage>
</organism>
<dbReference type="PIRSF" id="PIRSF038971">
    <property type="entry name" value="PhnM"/>
    <property type="match status" value="1"/>
</dbReference>
<gene>
    <name evidence="2" type="ORF">DN820_12625</name>
</gene>
<dbReference type="InterPro" id="IPR011059">
    <property type="entry name" value="Metal-dep_hydrolase_composite"/>
</dbReference>
<reference evidence="2 3" key="1">
    <citation type="journal article" date="2017" name="Eur. J. Clin. Microbiol. Infect. Dis.">
        <title>Uncommonly isolated clinical Pseudomonas: identification and phylogenetic assignation.</title>
        <authorList>
            <person name="Mulet M."/>
            <person name="Gomila M."/>
            <person name="Ramirez A."/>
            <person name="Cardew S."/>
            <person name="Moore E.R."/>
            <person name="Lalucat J."/>
            <person name="Garcia-Valdes E."/>
        </authorList>
    </citation>
    <scope>NUCLEOTIDE SEQUENCE [LARGE SCALE GENOMIC DNA]</scope>
    <source>
        <strain evidence="2 3">SD129</strain>
    </source>
</reference>
<dbReference type="SUPFAM" id="SSF51338">
    <property type="entry name" value="Composite domain of metallo-dependent hydrolases"/>
    <property type="match status" value="1"/>
</dbReference>
<dbReference type="PANTHER" id="PTHR43135">
    <property type="entry name" value="ALPHA-D-RIBOSE 1-METHYLPHOSPHONATE 5-TRIPHOSPHATE DIPHOSPHATASE"/>
    <property type="match status" value="1"/>
</dbReference>
<evidence type="ECO:0000313" key="3">
    <source>
        <dbReference type="Proteomes" id="UP000306753"/>
    </source>
</evidence>
<keyword evidence="2" id="KW-0378">Hydrolase</keyword>
<evidence type="ECO:0000313" key="2">
    <source>
        <dbReference type="EMBL" id="TLX63113.1"/>
    </source>
</evidence>
<dbReference type="InterPro" id="IPR032466">
    <property type="entry name" value="Metal_Hydrolase"/>
</dbReference>
<dbReference type="InterPro" id="IPR006680">
    <property type="entry name" value="Amidohydro-rel"/>
</dbReference>
<dbReference type="EC" id="3.6.1.63" evidence="2"/>
<dbReference type="GO" id="GO:0016810">
    <property type="term" value="F:hydrolase activity, acting on carbon-nitrogen (but not peptide) bonds"/>
    <property type="evidence" value="ECO:0007669"/>
    <property type="project" value="InterPro"/>
</dbReference>
<evidence type="ECO:0000259" key="1">
    <source>
        <dbReference type="Pfam" id="PF01979"/>
    </source>
</evidence>
<dbReference type="InterPro" id="IPR051781">
    <property type="entry name" value="Metallo-dep_Hydrolase"/>
</dbReference>
<name>A0A5R9QED2_9GAMM</name>
<dbReference type="EMBL" id="QLAG01000014">
    <property type="protein sequence ID" value="TLX63113.1"/>
    <property type="molecule type" value="Genomic_DNA"/>
</dbReference>
<proteinExistence type="predicted"/>
<dbReference type="Gene3D" id="3.20.20.140">
    <property type="entry name" value="Metal-dependent hydrolases"/>
    <property type="match status" value="2"/>
</dbReference>
<dbReference type="Pfam" id="PF01979">
    <property type="entry name" value="Amidohydro_1"/>
    <property type="match status" value="1"/>
</dbReference>
<sequence>MSRFPVPGPAGRNSFVVENIHALTPEGWSAPTSVAVADGRIQAIGAAPQVGEHRIDGQGGYLLPGIIDLHGDAFERHITPRAGTQFPLELALAANDASLVANGITTFFYSITDGFEPGPRSRETVRGLLEALERLMPRFACQARVHIRHEKVNTDDHDELLGWLASGRVQLLSLNDHLPPMDDARKVQRYLAGLKRRVSMPDGEVEGFLQRLQANRALGERQSAELAAAAHRHGVALASHDDETLEDVSRARDLGVSIAEFPMCEHTARASQQAGAAVLMGAPNLVRGGSHVGAIGVREAIEQGLVDVLCSDYHYPSLYRAAFTVAELDLLPLAQAWKLVSENPARAAGLGERKGRIAPGYDADLLWLSELDGSPLSLQTTWVGGVAVYSRQGNELQTGAVARPAAAAAQPA</sequence>
<dbReference type="NCBIfam" id="NF011987">
    <property type="entry name" value="PRK15446.2-3"/>
    <property type="match status" value="1"/>
</dbReference>
<dbReference type="GO" id="GO:0019700">
    <property type="term" value="P:organic phosphonate catabolic process"/>
    <property type="evidence" value="ECO:0007669"/>
    <property type="project" value="InterPro"/>
</dbReference>
<keyword evidence="3" id="KW-1185">Reference proteome</keyword>
<feature type="domain" description="Amidohydrolase-related" evidence="1">
    <location>
        <begin position="61"/>
        <end position="386"/>
    </location>
</feature>
<dbReference type="InterPro" id="IPR012696">
    <property type="entry name" value="PhnM"/>
</dbReference>
<dbReference type="RefSeq" id="WP_138411908.1">
    <property type="nucleotide sequence ID" value="NZ_QLAG01000014.1"/>
</dbReference>
<dbReference type="Proteomes" id="UP000306753">
    <property type="component" value="Unassembled WGS sequence"/>
</dbReference>
<dbReference type="Gene3D" id="2.30.40.10">
    <property type="entry name" value="Urease, subunit C, domain 1"/>
    <property type="match status" value="1"/>
</dbReference>
<dbReference type="NCBIfam" id="NF011984">
    <property type="entry name" value="PRK15446.1-5"/>
    <property type="match status" value="1"/>
</dbReference>
<accession>A0A5R9QED2</accession>
<dbReference type="NCBIfam" id="NF011990">
    <property type="entry name" value="PRK15446.2-6"/>
    <property type="match status" value="1"/>
</dbReference>
<protein>
    <submittedName>
        <fullName evidence="2">Alpha-D-ribose 1-methylphosphonate 5-triphosphate diphosphatase</fullName>
        <ecNumber evidence="2">3.6.1.63</ecNumber>
    </submittedName>
</protein>